<keyword evidence="1" id="KW-0472">Membrane</keyword>
<reference evidence="3 4" key="1">
    <citation type="submission" date="2021-01" db="EMBL/GenBank/DDBJ databases">
        <title>Whole genome shotgun sequence of Actinoplanes durhamensis NBRC 14914.</title>
        <authorList>
            <person name="Komaki H."/>
            <person name="Tamura T."/>
        </authorList>
    </citation>
    <scope>NUCLEOTIDE SEQUENCE [LARGE SCALE GENOMIC DNA]</scope>
    <source>
        <strain evidence="3 4">NBRC 14914</strain>
    </source>
</reference>
<accession>A0ABQ3Z9Y3</accession>
<name>A0ABQ3Z9Y3_9ACTN</name>
<dbReference type="EMBL" id="BOML01000066">
    <property type="protein sequence ID" value="GIE06641.1"/>
    <property type="molecule type" value="Genomic_DNA"/>
</dbReference>
<dbReference type="Pfam" id="PF21806">
    <property type="entry name" value="DUF6879"/>
    <property type="match status" value="1"/>
</dbReference>
<sequence length="241" mass="26657">MRIGLKLLVAVVAGALTYVFTGIGDQQILWRAAVAVVVGAFVLVAELILEAAEASRRLELARPGSSRAIPEPPLDGLRSKNDPDWLLGLTGSASASIDAVTMASFGEGEFWTSDLGRQYLSAQRAAIDRNVRVRRLFLLTERVPDPSRLAALLEPHRTIGVETRVIRPDDIYFLHQTDLEDFIIFDQKVSYEFHTARVLDDSVTPPIASVALVVDPRLVKKRQERFEELWSHASAVTTPSK</sequence>
<gene>
    <name evidence="3" type="ORF">Adu01nite_79910</name>
</gene>
<organism evidence="3 4">
    <name type="scientific">Paractinoplanes durhamensis</name>
    <dbReference type="NCBI Taxonomy" id="113563"/>
    <lineage>
        <taxon>Bacteria</taxon>
        <taxon>Bacillati</taxon>
        <taxon>Actinomycetota</taxon>
        <taxon>Actinomycetes</taxon>
        <taxon>Micromonosporales</taxon>
        <taxon>Micromonosporaceae</taxon>
        <taxon>Paractinoplanes</taxon>
    </lineage>
</organism>
<evidence type="ECO:0000313" key="3">
    <source>
        <dbReference type="EMBL" id="GIE06641.1"/>
    </source>
</evidence>
<dbReference type="Proteomes" id="UP000637628">
    <property type="component" value="Unassembled WGS sequence"/>
</dbReference>
<feature type="transmembrane region" description="Helical" evidence="1">
    <location>
        <begin position="7"/>
        <end position="23"/>
    </location>
</feature>
<keyword evidence="1" id="KW-0812">Transmembrane</keyword>
<evidence type="ECO:0000256" key="1">
    <source>
        <dbReference type="SAM" id="Phobius"/>
    </source>
</evidence>
<comment type="caution">
    <text evidence="3">The sequence shown here is derived from an EMBL/GenBank/DDBJ whole genome shotgun (WGS) entry which is preliminary data.</text>
</comment>
<evidence type="ECO:0000313" key="4">
    <source>
        <dbReference type="Proteomes" id="UP000637628"/>
    </source>
</evidence>
<keyword evidence="1" id="KW-1133">Transmembrane helix</keyword>
<protein>
    <recommendedName>
        <fullName evidence="2">DUF6879 domain-containing protein</fullName>
    </recommendedName>
</protein>
<proteinExistence type="predicted"/>
<feature type="domain" description="DUF6879" evidence="2">
    <location>
        <begin position="102"/>
        <end position="235"/>
    </location>
</feature>
<dbReference type="RefSeq" id="WP_203734504.1">
    <property type="nucleotide sequence ID" value="NZ_BAAATX010000019.1"/>
</dbReference>
<keyword evidence="4" id="KW-1185">Reference proteome</keyword>
<dbReference type="InterPro" id="IPR049244">
    <property type="entry name" value="DUF6879"/>
</dbReference>
<evidence type="ECO:0000259" key="2">
    <source>
        <dbReference type="Pfam" id="PF21806"/>
    </source>
</evidence>
<feature type="transmembrane region" description="Helical" evidence="1">
    <location>
        <begin position="29"/>
        <end position="49"/>
    </location>
</feature>